<dbReference type="Pfam" id="PF05133">
    <property type="entry name" value="SPP1_portal"/>
    <property type="match status" value="1"/>
</dbReference>
<name>A0ABR5PYJ9_9ACTN</name>
<organism evidence="2 3">
    <name type="scientific">Lancefieldella rimae</name>
    <dbReference type="NCBI Taxonomy" id="1383"/>
    <lineage>
        <taxon>Bacteria</taxon>
        <taxon>Bacillati</taxon>
        <taxon>Actinomycetota</taxon>
        <taxon>Coriobacteriia</taxon>
        <taxon>Coriobacteriales</taxon>
        <taxon>Atopobiaceae</taxon>
        <taxon>Lancefieldella</taxon>
    </lineage>
</organism>
<comment type="caution">
    <text evidence="2">The sequence shown here is derived from an EMBL/GenBank/DDBJ whole genome shotgun (WGS) entry which is preliminary data.</text>
</comment>
<dbReference type="Proteomes" id="UP000051927">
    <property type="component" value="Unassembled WGS sequence"/>
</dbReference>
<dbReference type="NCBIfam" id="TIGR01538">
    <property type="entry name" value="portal_SPP1"/>
    <property type="match status" value="1"/>
</dbReference>
<dbReference type="RefSeq" id="WP_003149929.1">
    <property type="nucleotide sequence ID" value="NZ_JQCP01000004.1"/>
</dbReference>
<dbReference type="InterPro" id="IPR021145">
    <property type="entry name" value="Portal_protein_SPP1_Gp6-like"/>
</dbReference>
<keyword evidence="3" id="KW-1185">Reference proteome</keyword>
<gene>
    <name evidence="2" type="ORF">IV60_GL001413</name>
</gene>
<evidence type="ECO:0000256" key="1">
    <source>
        <dbReference type="SAM" id="MobiDB-lite"/>
    </source>
</evidence>
<protein>
    <submittedName>
        <fullName evidence="2">Phage portal protein, SPP1 family</fullName>
    </submittedName>
</protein>
<feature type="compositionally biased region" description="Basic and acidic residues" evidence="1">
    <location>
        <begin position="451"/>
        <end position="460"/>
    </location>
</feature>
<proteinExistence type="predicted"/>
<feature type="region of interest" description="Disordered" evidence="1">
    <location>
        <begin position="439"/>
        <end position="460"/>
    </location>
</feature>
<evidence type="ECO:0000313" key="2">
    <source>
        <dbReference type="EMBL" id="KRO01541.1"/>
    </source>
</evidence>
<dbReference type="GeneID" id="84904897"/>
<reference evidence="2 3" key="1">
    <citation type="journal article" date="2015" name="Genome Announc.">
        <title>Expanding the biotechnology potential of lactobacilli through comparative genomics of 213 strains and associated genera.</title>
        <authorList>
            <person name="Sun Z."/>
            <person name="Harris H.M."/>
            <person name="McCann A."/>
            <person name="Guo C."/>
            <person name="Argimon S."/>
            <person name="Zhang W."/>
            <person name="Yang X."/>
            <person name="Jeffery I.B."/>
            <person name="Cooney J.C."/>
            <person name="Kagawa T.F."/>
            <person name="Liu W."/>
            <person name="Song Y."/>
            <person name="Salvetti E."/>
            <person name="Wrobel A."/>
            <person name="Rasinkangas P."/>
            <person name="Parkhill J."/>
            <person name="Rea M.C."/>
            <person name="O'Sullivan O."/>
            <person name="Ritari J."/>
            <person name="Douillard F.P."/>
            <person name="Paul Ross R."/>
            <person name="Yang R."/>
            <person name="Briner A.E."/>
            <person name="Felis G.E."/>
            <person name="de Vos W.M."/>
            <person name="Barrangou R."/>
            <person name="Klaenhammer T.R."/>
            <person name="Caufield P.W."/>
            <person name="Cui Y."/>
            <person name="Zhang H."/>
            <person name="O'Toole P.W."/>
        </authorList>
    </citation>
    <scope>NUCLEOTIDE SEQUENCE [LARGE SCALE GENOMIC DNA]</scope>
    <source>
        <strain evidence="2 3">DSM 7090</strain>
    </source>
</reference>
<accession>A0ABR5PYJ9</accession>
<sequence>MADTTANAATYEPTGGYRLPEDVTLDGKRLAAMLTDYIANQVPRLVSLRDAYEGRHAILRQKAKAAYKPDNKLVANYAKQIVDSMVGYFLGVPIRTTADDEVFAQYLEAWSAANDSDDLDAELSKLADIYGVGYELMWRDASANARSATVNPMNCFVIRDDTIESNVIYAVRFWKDDNRYDDKTDTIRGTLYDNVYETPFTYFGGSVSFGEPVIHGFSGVPVVEYIDNEERQGLFEGVMSLIDAHDKAISEKANDVEYYADAYLKILGAEIDEATLNYLRDNRIINLKSRDGQNIVIDFLSKPDADNTQEHLIDRLERLIFTLSMTSDLSSESFNTSSGIAIKYRLLAMSNLAMVKERKFRRSLSKRWKLLCGYAGNNKLSLDAWTTVRATFTRNLPSNLLEETQIAGNLSGITSEETQLSVLSCVDSPQAEMQRMADERAEQAAQLVPARSDESNLIKA</sequence>
<evidence type="ECO:0000313" key="3">
    <source>
        <dbReference type="Proteomes" id="UP000051927"/>
    </source>
</evidence>
<dbReference type="EMBL" id="JQCP01000004">
    <property type="protein sequence ID" value="KRO01541.1"/>
    <property type="molecule type" value="Genomic_DNA"/>
</dbReference>
<dbReference type="InterPro" id="IPR006428">
    <property type="entry name" value="Portal_SPP1-type"/>
</dbReference>